<organism evidence="3 4">
    <name type="scientific">Corynebacterium urealyticum</name>
    <dbReference type="NCBI Taxonomy" id="43771"/>
    <lineage>
        <taxon>Bacteria</taxon>
        <taxon>Bacillati</taxon>
        <taxon>Actinomycetota</taxon>
        <taxon>Actinomycetes</taxon>
        <taxon>Mycobacteriales</taxon>
        <taxon>Corynebacteriaceae</taxon>
        <taxon>Corynebacterium</taxon>
    </lineage>
</organism>
<dbReference type="Proteomes" id="UP000249451">
    <property type="component" value="Unassembled WGS sequence"/>
</dbReference>
<dbReference type="Pfam" id="PF11241">
    <property type="entry name" value="DUF3043"/>
    <property type="match status" value="1"/>
</dbReference>
<reference evidence="3 4" key="1">
    <citation type="submission" date="2017-11" db="EMBL/GenBank/DDBJ databases">
        <title>Infants hospitalized years apart are colonized by the same room-sourced microbial strains.</title>
        <authorList>
            <person name="Brooks B."/>
            <person name="Olm M.R."/>
            <person name="Firek B.A."/>
            <person name="Baker R."/>
            <person name="Thomas B.C."/>
            <person name="Morowitz M.J."/>
            <person name="Banfield J.F."/>
        </authorList>
    </citation>
    <scope>NUCLEOTIDE SEQUENCE [LARGE SCALE GENOMIC DNA]</scope>
    <source>
        <strain evidence="3">S2_012_000_R3_87</strain>
    </source>
</reference>
<feature type="compositionally biased region" description="Low complexity" evidence="1">
    <location>
        <begin position="13"/>
        <end position="27"/>
    </location>
</feature>
<keyword evidence="2" id="KW-0812">Transmembrane</keyword>
<evidence type="ECO:0000313" key="3">
    <source>
        <dbReference type="EMBL" id="PZO98360.1"/>
    </source>
</evidence>
<feature type="region of interest" description="Disordered" evidence="1">
    <location>
        <begin position="1"/>
        <end position="102"/>
    </location>
</feature>
<evidence type="ECO:0000256" key="2">
    <source>
        <dbReference type="SAM" id="Phobius"/>
    </source>
</evidence>
<proteinExistence type="predicted"/>
<keyword evidence="2" id="KW-1133">Transmembrane helix</keyword>
<keyword evidence="2" id="KW-0472">Membrane</keyword>
<name>A0A2W5AUT2_9CORY</name>
<accession>A0A2W5AUT2</accession>
<feature type="compositionally biased region" description="Basic and acidic residues" evidence="1">
    <location>
        <begin position="79"/>
        <end position="102"/>
    </location>
</feature>
<dbReference type="EMBL" id="QFNY01000296">
    <property type="protein sequence ID" value="PZO98360.1"/>
    <property type="molecule type" value="Genomic_DNA"/>
</dbReference>
<evidence type="ECO:0000256" key="1">
    <source>
        <dbReference type="SAM" id="MobiDB-lite"/>
    </source>
</evidence>
<feature type="transmembrane region" description="Helical" evidence="2">
    <location>
        <begin position="165"/>
        <end position="187"/>
    </location>
</feature>
<sequence>MKKSRKNSTSTDAAASSAAASAEAAPEAQDKQPTNKAFTPPKGRPTPKRNEQERQAGVRRGPYQGPETPAEARKRRKELKASMSKEEYKELKAKERREREAERRHINERMMAGDERYLMDRDKGPERRFVRDWVDSHRYLGNFFMPIALVVVVIMVIGLRNPMLANTASLVMFGILILMVIEGIILGRKVNRLVREKYPDTTLGKFGLGMYAFGRATMIRKMRNPAPQVEIGEDVR</sequence>
<dbReference type="InterPro" id="IPR021403">
    <property type="entry name" value="DUF3043"/>
</dbReference>
<comment type="caution">
    <text evidence="3">The sequence shown here is derived from an EMBL/GenBank/DDBJ whole genome shotgun (WGS) entry which is preliminary data.</text>
</comment>
<feature type="transmembrane region" description="Helical" evidence="2">
    <location>
        <begin position="139"/>
        <end position="159"/>
    </location>
</feature>
<gene>
    <name evidence="3" type="ORF">DI609_10890</name>
</gene>
<protein>
    <submittedName>
        <fullName evidence="3">DUF3043 domain-containing protein</fullName>
    </submittedName>
</protein>
<evidence type="ECO:0000313" key="4">
    <source>
        <dbReference type="Proteomes" id="UP000249451"/>
    </source>
</evidence>
<dbReference type="AlphaFoldDB" id="A0A2W5AUT2"/>